<keyword evidence="1" id="KW-0812">Transmembrane</keyword>
<sequence>MNVSSWSIRNPVPAVLVFILLTVFGLIGFSKLQIQNFPDTDLPTVQIDAILEGAAPAQLETEVARK</sequence>
<dbReference type="PANTHER" id="PTHR32063">
    <property type="match status" value="1"/>
</dbReference>
<dbReference type="InterPro" id="IPR001036">
    <property type="entry name" value="Acrflvin-R"/>
</dbReference>
<evidence type="ECO:0000313" key="2">
    <source>
        <dbReference type="EMBL" id="KAF1020566.1"/>
    </source>
</evidence>
<dbReference type="PANTHER" id="PTHR32063:SF77">
    <property type="entry name" value="ACR FAMILY TRANSPORT PROTEIN"/>
    <property type="match status" value="1"/>
</dbReference>
<dbReference type="PRINTS" id="PR00702">
    <property type="entry name" value="ACRIFLAVINRP"/>
</dbReference>
<comment type="caution">
    <text evidence="2">The sequence shown here is derived from an EMBL/GenBank/DDBJ whole genome shotgun (WGS) entry which is preliminary data.</text>
</comment>
<keyword evidence="1" id="KW-1133">Transmembrane helix</keyword>
<keyword evidence="1" id="KW-0472">Membrane</keyword>
<dbReference type="Proteomes" id="UP000461670">
    <property type="component" value="Unassembled WGS sequence"/>
</dbReference>
<evidence type="ECO:0000313" key="3">
    <source>
        <dbReference type="Proteomes" id="UP000461670"/>
    </source>
</evidence>
<organism evidence="2 3">
    <name type="scientific">Paracidovorax wautersii</name>
    <dbReference type="NCBI Taxonomy" id="1177982"/>
    <lineage>
        <taxon>Bacteria</taxon>
        <taxon>Pseudomonadati</taxon>
        <taxon>Pseudomonadota</taxon>
        <taxon>Betaproteobacteria</taxon>
        <taxon>Burkholderiales</taxon>
        <taxon>Comamonadaceae</taxon>
        <taxon>Paracidovorax</taxon>
    </lineage>
</organism>
<name>A0A7V8FN04_9BURK</name>
<feature type="transmembrane region" description="Helical" evidence="1">
    <location>
        <begin position="12"/>
        <end position="29"/>
    </location>
</feature>
<dbReference type="GO" id="GO:0005886">
    <property type="term" value="C:plasma membrane"/>
    <property type="evidence" value="ECO:0007669"/>
    <property type="project" value="TreeGrafter"/>
</dbReference>
<accession>A0A7V8FN04</accession>
<dbReference type="Gene3D" id="1.20.1640.10">
    <property type="entry name" value="Multidrug efflux transporter AcrB transmembrane domain"/>
    <property type="match status" value="1"/>
</dbReference>
<gene>
    <name evidence="2" type="primary">mdtC_4</name>
    <name evidence="2" type="ORF">GAK30_02389</name>
</gene>
<dbReference type="AlphaFoldDB" id="A0A7V8FN04"/>
<reference evidence="3" key="1">
    <citation type="journal article" date="2020" name="MBio">
        <title>Horizontal gene transfer to a defensive symbiont with a reduced genome amongst a multipartite beetle microbiome.</title>
        <authorList>
            <person name="Waterworth S.C."/>
            <person name="Florez L.V."/>
            <person name="Rees E.R."/>
            <person name="Hertweck C."/>
            <person name="Kaltenpoth M."/>
            <person name="Kwan J.C."/>
        </authorList>
    </citation>
    <scope>NUCLEOTIDE SEQUENCE [LARGE SCALE GENOMIC DNA]</scope>
</reference>
<dbReference type="EMBL" id="WNDQ01000033">
    <property type="protein sequence ID" value="KAF1020566.1"/>
    <property type="molecule type" value="Genomic_DNA"/>
</dbReference>
<dbReference type="Gene3D" id="3.30.70.1430">
    <property type="entry name" value="Multidrug efflux transporter AcrB pore domain"/>
    <property type="match status" value="1"/>
</dbReference>
<protein>
    <submittedName>
        <fullName evidence="2">Multidrug resistance protein MdtC</fullName>
    </submittedName>
</protein>
<dbReference type="Pfam" id="PF00873">
    <property type="entry name" value="ACR_tran"/>
    <property type="match status" value="1"/>
</dbReference>
<proteinExistence type="predicted"/>
<dbReference type="GO" id="GO:0042910">
    <property type="term" value="F:xenobiotic transmembrane transporter activity"/>
    <property type="evidence" value="ECO:0007669"/>
    <property type="project" value="TreeGrafter"/>
</dbReference>
<evidence type="ECO:0000256" key="1">
    <source>
        <dbReference type="SAM" id="Phobius"/>
    </source>
</evidence>